<accession>A0A559IEM4</accession>
<name>A0A559IEM4_9BACL</name>
<dbReference type="RefSeq" id="WP_144994934.1">
    <property type="nucleotide sequence ID" value="NZ_VNJK01000006.1"/>
</dbReference>
<protein>
    <submittedName>
        <fullName evidence="1">Uncharacterized protein</fullName>
    </submittedName>
</protein>
<sequence>MDVIRIELNLKNAYKQFHEDDHHKLFDGAYFTVEEANEFRFTCSSVPIAINDSIDADYHSILEDGTIEVGTW</sequence>
<evidence type="ECO:0000313" key="1">
    <source>
        <dbReference type="EMBL" id="TVX86099.1"/>
    </source>
</evidence>
<reference evidence="1 2" key="1">
    <citation type="submission" date="2019-07" db="EMBL/GenBank/DDBJ databases">
        <authorList>
            <person name="Kim J."/>
        </authorList>
    </citation>
    <scope>NUCLEOTIDE SEQUENCE [LARGE SCALE GENOMIC DNA]</scope>
    <source>
        <strain evidence="1 2">N4</strain>
    </source>
</reference>
<keyword evidence="2" id="KW-1185">Reference proteome</keyword>
<gene>
    <name evidence="1" type="ORF">FPZ44_24495</name>
</gene>
<dbReference type="EMBL" id="VNJK01000006">
    <property type="protein sequence ID" value="TVX86099.1"/>
    <property type="molecule type" value="Genomic_DNA"/>
</dbReference>
<organism evidence="1 2">
    <name type="scientific">Paenibacillus agilis</name>
    <dbReference type="NCBI Taxonomy" id="3020863"/>
    <lineage>
        <taxon>Bacteria</taxon>
        <taxon>Bacillati</taxon>
        <taxon>Bacillota</taxon>
        <taxon>Bacilli</taxon>
        <taxon>Bacillales</taxon>
        <taxon>Paenibacillaceae</taxon>
        <taxon>Paenibacillus</taxon>
    </lineage>
</organism>
<evidence type="ECO:0000313" key="2">
    <source>
        <dbReference type="Proteomes" id="UP000318102"/>
    </source>
</evidence>
<dbReference type="Proteomes" id="UP000318102">
    <property type="component" value="Unassembled WGS sequence"/>
</dbReference>
<dbReference type="AlphaFoldDB" id="A0A559IEM4"/>
<comment type="caution">
    <text evidence="1">The sequence shown here is derived from an EMBL/GenBank/DDBJ whole genome shotgun (WGS) entry which is preliminary data.</text>
</comment>
<proteinExistence type="predicted"/>